<accession>A0ABQ3GHL8</accession>
<dbReference type="PANTHER" id="PTHR37089">
    <property type="entry name" value="PROTEIN U-RELATED"/>
    <property type="match status" value="1"/>
</dbReference>
<organism evidence="2 3">
    <name type="scientific">Pseudorhodoferax aquiterrae</name>
    <dbReference type="NCBI Taxonomy" id="747304"/>
    <lineage>
        <taxon>Bacteria</taxon>
        <taxon>Pseudomonadati</taxon>
        <taxon>Pseudomonadota</taxon>
        <taxon>Betaproteobacteria</taxon>
        <taxon>Burkholderiales</taxon>
        <taxon>Comamonadaceae</taxon>
    </lineage>
</organism>
<proteinExistence type="predicted"/>
<dbReference type="Proteomes" id="UP000626210">
    <property type="component" value="Unassembled WGS sequence"/>
</dbReference>
<dbReference type="RefSeq" id="WP_189691128.1">
    <property type="nucleotide sequence ID" value="NZ_BMYK01000058.1"/>
</dbReference>
<reference evidence="3" key="1">
    <citation type="journal article" date="2019" name="Int. J. Syst. Evol. Microbiol.">
        <title>The Global Catalogue of Microorganisms (GCM) 10K type strain sequencing project: providing services to taxonomists for standard genome sequencing and annotation.</title>
        <authorList>
            <consortium name="The Broad Institute Genomics Platform"/>
            <consortium name="The Broad Institute Genome Sequencing Center for Infectious Disease"/>
            <person name="Wu L."/>
            <person name="Ma J."/>
        </authorList>
    </citation>
    <scope>NUCLEOTIDE SEQUENCE [LARGE SCALE GENOMIC DNA]</scope>
    <source>
        <strain evidence="3">KCTC 23314</strain>
    </source>
</reference>
<dbReference type="Pfam" id="PF05229">
    <property type="entry name" value="SCPU"/>
    <property type="match status" value="1"/>
</dbReference>
<gene>
    <name evidence="2" type="ORF">GCM10007320_66270</name>
</gene>
<dbReference type="PANTHER" id="PTHR37089:SF4">
    <property type="entry name" value="EXPORTED PROTEIN"/>
    <property type="match status" value="1"/>
</dbReference>
<comment type="caution">
    <text evidence="2">The sequence shown here is derived from an EMBL/GenBank/DDBJ whole genome shotgun (WGS) entry which is preliminary data.</text>
</comment>
<dbReference type="InterPro" id="IPR007893">
    <property type="entry name" value="Spore_coat_U/FanG"/>
</dbReference>
<dbReference type="InterPro" id="IPR053167">
    <property type="entry name" value="Spore_coat_component"/>
</dbReference>
<evidence type="ECO:0000313" key="2">
    <source>
        <dbReference type="EMBL" id="GHD04887.1"/>
    </source>
</evidence>
<evidence type="ECO:0000259" key="1">
    <source>
        <dbReference type="Pfam" id="PF05229"/>
    </source>
</evidence>
<dbReference type="SMART" id="SM00972">
    <property type="entry name" value="SCPU"/>
    <property type="match status" value="1"/>
</dbReference>
<name>A0ABQ3GHL8_9BURK</name>
<sequence>MLQAGCIVSGAPGAGSTGVNFGTLDFGTQPATFTGILAATASGGAGGAGATQIFCSPDVTSLSITVSGGNNAGQGGSVGMGSRAMKLGTSSYLPYEVYSDVAMTNAYPTSASAVGVTLPGTGVALPLPIYGRINKTSPAALSAGTYTDVLQVTLAW</sequence>
<feature type="domain" description="Spore coat protein U/FanG" evidence="1">
    <location>
        <begin position="2"/>
        <end position="153"/>
    </location>
</feature>
<dbReference type="EMBL" id="BMYK01000058">
    <property type="protein sequence ID" value="GHD04887.1"/>
    <property type="molecule type" value="Genomic_DNA"/>
</dbReference>
<evidence type="ECO:0000313" key="3">
    <source>
        <dbReference type="Proteomes" id="UP000626210"/>
    </source>
</evidence>
<keyword evidence="3" id="KW-1185">Reference proteome</keyword>
<protein>
    <recommendedName>
        <fullName evidence="1">Spore coat protein U/FanG domain-containing protein</fullName>
    </recommendedName>
</protein>